<dbReference type="Proteomes" id="UP000434101">
    <property type="component" value="Unassembled WGS sequence"/>
</dbReference>
<proteinExistence type="predicted"/>
<protein>
    <submittedName>
        <fullName evidence="2">Uncharacterized protein</fullName>
    </submittedName>
</protein>
<dbReference type="RefSeq" id="WP_160062361.1">
    <property type="nucleotide sequence ID" value="NZ_WUYX01000011.1"/>
</dbReference>
<dbReference type="OrthoDB" id="312988at2157"/>
<feature type="compositionally biased region" description="Basic and acidic residues" evidence="1">
    <location>
        <begin position="51"/>
        <end position="80"/>
    </location>
</feature>
<evidence type="ECO:0000313" key="2">
    <source>
        <dbReference type="EMBL" id="MXV60929.1"/>
    </source>
</evidence>
<evidence type="ECO:0000313" key="3">
    <source>
        <dbReference type="Proteomes" id="UP000434101"/>
    </source>
</evidence>
<gene>
    <name evidence="2" type="ORF">GS429_02350</name>
</gene>
<reference evidence="2 3" key="1">
    <citation type="submission" date="2020-01" db="EMBL/GenBank/DDBJ databases">
        <title>Natronorubrum sp. JWXQ-INN 674 isolated from Inner Mongolia Autonomous Region of China.</title>
        <authorList>
            <person name="Xue Q."/>
        </authorList>
    </citation>
    <scope>NUCLEOTIDE SEQUENCE [LARGE SCALE GENOMIC DNA]</scope>
    <source>
        <strain evidence="2 3">JWXQ-INN-674</strain>
    </source>
</reference>
<sequence>MEKADSCRRAAHEAVADVDPPQLYDLIETTLNEASMVPGVLTIESAVATTADERSVLDRDANRTRGHEPVSNGDSDRALETEPDADAAVDPDPDPNPDPEPNLGPDADAIATQAAGVQLIYEGLRLTRSLAHDEPWAADADSTGDSNAGDLEILAADILVARGFYLLARTDAAGKAVRTVQAFGRDQTRRTAVANGESPADSSGSELDSAAIDANLERDILELAVLTGTAAVGTSTSPRLLATVDAIADAVGTSFPPASECLTDLEPTLSEHSPEDYTTDRATSATDH</sequence>
<accession>A0A6B0VK53</accession>
<feature type="region of interest" description="Disordered" evidence="1">
    <location>
        <begin position="48"/>
        <end position="107"/>
    </location>
</feature>
<evidence type="ECO:0000256" key="1">
    <source>
        <dbReference type="SAM" id="MobiDB-lite"/>
    </source>
</evidence>
<feature type="region of interest" description="Disordered" evidence="1">
    <location>
        <begin position="258"/>
        <end position="288"/>
    </location>
</feature>
<comment type="caution">
    <text evidence="2">The sequence shown here is derived from an EMBL/GenBank/DDBJ whole genome shotgun (WGS) entry which is preliminary data.</text>
</comment>
<dbReference type="InterPro" id="IPR055538">
    <property type="entry name" value="DUF7114"/>
</dbReference>
<dbReference type="Pfam" id="PF23426">
    <property type="entry name" value="DUF7114"/>
    <property type="match status" value="2"/>
</dbReference>
<keyword evidence="3" id="KW-1185">Reference proteome</keyword>
<feature type="compositionally biased region" description="Basic and acidic residues" evidence="1">
    <location>
        <begin position="1"/>
        <end position="15"/>
    </location>
</feature>
<dbReference type="AlphaFoldDB" id="A0A6B0VK53"/>
<feature type="region of interest" description="Disordered" evidence="1">
    <location>
        <begin position="1"/>
        <end position="21"/>
    </location>
</feature>
<name>A0A6B0VK53_9EURY</name>
<organism evidence="2 3">
    <name type="scientific">Natronorubrum halalkaliphilum</name>
    <dbReference type="NCBI Taxonomy" id="2691917"/>
    <lineage>
        <taxon>Archaea</taxon>
        <taxon>Methanobacteriati</taxon>
        <taxon>Methanobacteriota</taxon>
        <taxon>Stenosarchaea group</taxon>
        <taxon>Halobacteria</taxon>
        <taxon>Halobacteriales</taxon>
        <taxon>Natrialbaceae</taxon>
        <taxon>Natronorubrum</taxon>
    </lineage>
</organism>
<dbReference type="EMBL" id="WUYX01000011">
    <property type="protein sequence ID" value="MXV60929.1"/>
    <property type="molecule type" value="Genomic_DNA"/>
</dbReference>
<feature type="compositionally biased region" description="Acidic residues" evidence="1">
    <location>
        <begin position="81"/>
        <end position="97"/>
    </location>
</feature>